<gene>
    <name evidence="2" type="ORF">GGQ96_000687</name>
</gene>
<dbReference type="EMBL" id="JACHNY010000001">
    <property type="protein sequence ID" value="MBB4616581.1"/>
    <property type="molecule type" value="Genomic_DNA"/>
</dbReference>
<dbReference type="InterPro" id="IPR003018">
    <property type="entry name" value="GAF"/>
</dbReference>
<dbReference type="RefSeq" id="WP_184111522.1">
    <property type="nucleotide sequence ID" value="NZ_JACHNY010000001.1"/>
</dbReference>
<protein>
    <recommendedName>
        <fullName evidence="1">GAF domain-containing protein</fullName>
    </recommendedName>
</protein>
<dbReference type="AlphaFoldDB" id="A0A7W7AGJ4"/>
<feature type="domain" description="GAF" evidence="1">
    <location>
        <begin position="193"/>
        <end position="342"/>
    </location>
</feature>
<dbReference type="Gene3D" id="3.30.450.20">
    <property type="entry name" value="PAS domain"/>
    <property type="match status" value="1"/>
</dbReference>
<dbReference type="Pfam" id="PF01590">
    <property type="entry name" value="GAF"/>
    <property type="match status" value="1"/>
</dbReference>
<dbReference type="SMART" id="SM00065">
    <property type="entry name" value="GAF"/>
    <property type="match status" value="1"/>
</dbReference>
<reference evidence="2 3" key="1">
    <citation type="submission" date="2020-08" db="EMBL/GenBank/DDBJ databases">
        <title>Genomic Encyclopedia of Type Strains, Phase IV (KMG-IV): sequencing the most valuable type-strain genomes for metagenomic binning, comparative biology and taxonomic classification.</title>
        <authorList>
            <person name="Goeker M."/>
        </authorList>
    </citation>
    <scope>NUCLEOTIDE SEQUENCE [LARGE SCALE GENOMIC DNA]</scope>
    <source>
        <strain evidence="2 3">DSM 15867</strain>
    </source>
</reference>
<keyword evidence="3" id="KW-1185">Reference proteome</keyword>
<dbReference type="InterPro" id="IPR029016">
    <property type="entry name" value="GAF-like_dom_sf"/>
</dbReference>
<evidence type="ECO:0000313" key="3">
    <source>
        <dbReference type="Proteomes" id="UP000574769"/>
    </source>
</evidence>
<dbReference type="SUPFAM" id="SSF55781">
    <property type="entry name" value="GAF domain-like"/>
    <property type="match status" value="1"/>
</dbReference>
<comment type="caution">
    <text evidence="2">The sequence shown here is derived from an EMBL/GenBank/DDBJ whole genome shotgun (WGS) entry which is preliminary data.</text>
</comment>
<sequence length="355" mass="39209">MDDRDPHDASRRPGGRGEMDGLIRRLDWSATPVGARSDWPPALHRAVEDMLASSRPMILWWGESLIPFYNDAYRELLGPRLHPWLLGGSGRADDRVAWGPTGSQVDAVMRDGRSVRQRDVRVPVCRFGVEEEAWWDVHYAPIGDQAAPGRVAGVLVACDDVTGRRLDAAAQRRAAAHRQFLAALDRALHHGVDEAVLLDTTNRMLGEYLGANRVGFAEDRGDGSACSARKYVCDVVRGTGRLVYRDFPPDAHAALLAGRTVHRGDVRGDLTLSDAYREAHRAIGVRAMINVPILRGARLTATLYVHWRKARPIRTDEIALVETVARRGWVAVELARSQLVRSQALLAASDAHPGR</sequence>
<dbReference type="Gene3D" id="3.30.450.40">
    <property type="match status" value="1"/>
</dbReference>
<name>A0A7W7AGJ4_9SPHN</name>
<organism evidence="2 3">
    <name type="scientific">Sphingomonas abaci</name>
    <dbReference type="NCBI Taxonomy" id="237611"/>
    <lineage>
        <taxon>Bacteria</taxon>
        <taxon>Pseudomonadati</taxon>
        <taxon>Pseudomonadota</taxon>
        <taxon>Alphaproteobacteria</taxon>
        <taxon>Sphingomonadales</taxon>
        <taxon>Sphingomonadaceae</taxon>
        <taxon>Sphingomonas</taxon>
    </lineage>
</organism>
<evidence type="ECO:0000259" key="1">
    <source>
        <dbReference type="SMART" id="SM00065"/>
    </source>
</evidence>
<proteinExistence type="predicted"/>
<accession>A0A7W7AGJ4</accession>
<evidence type="ECO:0000313" key="2">
    <source>
        <dbReference type="EMBL" id="MBB4616581.1"/>
    </source>
</evidence>
<dbReference type="Proteomes" id="UP000574769">
    <property type="component" value="Unassembled WGS sequence"/>
</dbReference>